<dbReference type="EMBL" id="CM020620">
    <property type="protein sequence ID" value="KAK1867076.1"/>
    <property type="molecule type" value="Genomic_DNA"/>
</dbReference>
<accession>A0ACC3C9Z7</accession>
<protein>
    <submittedName>
        <fullName evidence="1">Uncharacterized protein</fullName>
    </submittedName>
</protein>
<organism evidence="1 2">
    <name type="scientific">Pyropia yezoensis</name>
    <name type="common">Susabi-nori</name>
    <name type="synonym">Porphyra yezoensis</name>
    <dbReference type="NCBI Taxonomy" id="2788"/>
    <lineage>
        <taxon>Eukaryota</taxon>
        <taxon>Rhodophyta</taxon>
        <taxon>Bangiophyceae</taxon>
        <taxon>Bangiales</taxon>
        <taxon>Bangiaceae</taxon>
        <taxon>Pyropia</taxon>
    </lineage>
</organism>
<sequence length="577" mass="57922">MKHSTAATPSAPPTLAAHRRAVAAAMAVAVADVWAPLAAVAVRLWTELASLSTPSISPVSSPSSSSSTAAATAPAAPAAPPPPDTVFEAGTVAVALLRDGLVADLPRRVVAIYLLADAIGLGSVPRSVRGGGDGGGGGGGRPTFLECAERDPLTVALLELVAPTPGAPPPPPAAAATVRAEQMLVAGLILAERPPDGGDAAAAAAAAAREGGEGGEGLAPPPPWAAAVPPASELGGLSANQVVASLTTAVARGGVDGARVSAALADSLAPLRRAWEASHAPPLGLARYAVSAVVLDPEPGGAGGGYGAGGGVPPAGTSAGDGGGGSGGGSGSGSGGGAPSDGAALAAALDVDRLALTDLLPPLVRPPPPLMPVGPGEVQWLHPETALGLVWDPSLGEVPSFGAIVQELMERALRGPLPPVSQGALLSALASDVDVVHHCGLSPSRLPVLVENNPTVATEVLLRLVPSAVMGDYLTSLVKMDLSLHSMEVVSRLTTQVELPPEFVHSFIANCIVSCVAVTDRYMQNRLVRLVCVFLQNLIQNNIFNVHDLFTEVQSFCIEFSRIREAAGLFRLLKTLE</sequence>
<reference evidence="1" key="1">
    <citation type="submission" date="2019-11" db="EMBL/GenBank/DDBJ databases">
        <title>Nori genome reveals adaptations in red seaweeds to the harsh intertidal environment.</title>
        <authorList>
            <person name="Wang D."/>
            <person name="Mao Y."/>
        </authorList>
    </citation>
    <scope>NUCLEOTIDE SEQUENCE</scope>
    <source>
        <tissue evidence="1">Gametophyte</tissue>
    </source>
</reference>
<name>A0ACC3C9Z7_PYRYE</name>
<dbReference type="Proteomes" id="UP000798662">
    <property type="component" value="Chromosome 3"/>
</dbReference>
<evidence type="ECO:0000313" key="1">
    <source>
        <dbReference type="EMBL" id="KAK1867076.1"/>
    </source>
</evidence>
<proteinExistence type="predicted"/>
<evidence type="ECO:0000313" key="2">
    <source>
        <dbReference type="Proteomes" id="UP000798662"/>
    </source>
</evidence>
<keyword evidence="2" id="KW-1185">Reference proteome</keyword>
<comment type="caution">
    <text evidence="1">The sequence shown here is derived from an EMBL/GenBank/DDBJ whole genome shotgun (WGS) entry which is preliminary data.</text>
</comment>
<gene>
    <name evidence="1" type="ORF">I4F81_009586</name>
</gene>